<feature type="transmembrane region" description="Helical" evidence="7">
    <location>
        <begin position="118"/>
        <end position="136"/>
    </location>
</feature>
<keyword evidence="5 7" id="KW-1133">Transmembrane helix</keyword>
<evidence type="ECO:0000256" key="5">
    <source>
        <dbReference type="ARBA" id="ARBA00022989"/>
    </source>
</evidence>
<dbReference type="InterPro" id="IPR032808">
    <property type="entry name" value="DoxX"/>
</dbReference>
<dbReference type="InterPro" id="IPR051907">
    <property type="entry name" value="DoxX-like_oxidoreductase"/>
</dbReference>
<comment type="caution">
    <text evidence="8">The sequence shown here is derived from an EMBL/GenBank/DDBJ whole genome shotgun (WGS) entry which is preliminary data.</text>
</comment>
<reference evidence="8 9" key="1">
    <citation type="submission" date="2019-06" db="EMBL/GenBank/DDBJ databases">
        <authorList>
            <person name="Lee I."/>
            <person name="Jang G.I."/>
            <person name="Hwang C.Y."/>
        </authorList>
    </citation>
    <scope>NUCLEOTIDE SEQUENCE [LARGE SCALE GENOMIC DNA]</scope>
    <source>
        <strain evidence="8 9">PAMC 28131</strain>
    </source>
</reference>
<evidence type="ECO:0000256" key="3">
    <source>
        <dbReference type="ARBA" id="ARBA00022475"/>
    </source>
</evidence>
<protein>
    <submittedName>
        <fullName evidence="8">DoxX family protein</fullName>
    </submittedName>
</protein>
<dbReference type="AlphaFoldDB" id="A0A501XEA6"/>
<evidence type="ECO:0000256" key="6">
    <source>
        <dbReference type="ARBA" id="ARBA00023136"/>
    </source>
</evidence>
<dbReference type="Pfam" id="PF07681">
    <property type="entry name" value="DoxX"/>
    <property type="match status" value="1"/>
</dbReference>
<keyword evidence="3" id="KW-1003">Cell membrane</keyword>
<organism evidence="8 9">
    <name type="scientific">Sandaracinobacter neustonicus</name>
    <dbReference type="NCBI Taxonomy" id="1715348"/>
    <lineage>
        <taxon>Bacteria</taxon>
        <taxon>Pseudomonadati</taxon>
        <taxon>Pseudomonadota</taxon>
        <taxon>Alphaproteobacteria</taxon>
        <taxon>Sphingomonadales</taxon>
        <taxon>Sphingosinicellaceae</taxon>
        <taxon>Sandaracinobacter</taxon>
    </lineage>
</organism>
<dbReference type="OrthoDB" id="121744at2"/>
<evidence type="ECO:0000256" key="4">
    <source>
        <dbReference type="ARBA" id="ARBA00022692"/>
    </source>
</evidence>
<keyword evidence="4 7" id="KW-0812">Transmembrane</keyword>
<dbReference type="EMBL" id="VFSU01000034">
    <property type="protein sequence ID" value="TPE58799.1"/>
    <property type="molecule type" value="Genomic_DNA"/>
</dbReference>
<dbReference type="Proteomes" id="UP000319897">
    <property type="component" value="Unassembled WGS sequence"/>
</dbReference>
<dbReference type="PANTHER" id="PTHR33452:SF1">
    <property type="entry name" value="INNER MEMBRANE PROTEIN YPHA-RELATED"/>
    <property type="match status" value="1"/>
</dbReference>
<evidence type="ECO:0000313" key="8">
    <source>
        <dbReference type="EMBL" id="TPE58799.1"/>
    </source>
</evidence>
<dbReference type="GO" id="GO:0005886">
    <property type="term" value="C:plasma membrane"/>
    <property type="evidence" value="ECO:0007669"/>
    <property type="project" value="UniProtKB-SubCell"/>
</dbReference>
<comment type="similarity">
    <text evidence="2">Belongs to the DoxX family.</text>
</comment>
<keyword evidence="9" id="KW-1185">Reference proteome</keyword>
<comment type="subcellular location">
    <subcellularLocation>
        <location evidence="1">Cell membrane</location>
        <topology evidence="1">Multi-pass membrane protein</topology>
    </subcellularLocation>
</comment>
<evidence type="ECO:0000256" key="2">
    <source>
        <dbReference type="ARBA" id="ARBA00006679"/>
    </source>
</evidence>
<accession>A0A501XEA6</accession>
<proteinExistence type="inferred from homology"/>
<name>A0A501XEA6_9SPHN</name>
<sequence>MAGRARDGVSSAWPEALALLLARLSLAGVFWRSGRAKIADGSLFTISDSTYYLFAEEYGGVPLPSDLAAILATTAEHVLPVLLVLGLATRLSALGLLGMTMVIQIFVYPQAWWPVHSLWAALALVLIVRGGGRLSVDHLLAARLSPA</sequence>
<gene>
    <name evidence="8" type="ORF">FJQ54_15300</name>
</gene>
<evidence type="ECO:0000256" key="1">
    <source>
        <dbReference type="ARBA" id="ARBA00004651"/>
    </source>
</evidence>
<dbReference type="PANTHER" id="PTHR33452">
    <property type="entry name" value="OXIDOREDUCTASE CATD-RELATED"/>
    <property type="match status" value="1"/>
</dbReference>
<keyword evidence="6 7" id="KW-0472">Membrane</keyword>
<evidence type="ECO:0000256" key="7">
    <source>
        <dbReference type="SAM" id="Phobius"/>
    </source>
</evidence>
<evidence type="ECO:0000313" key="9">
    <source>
        <dbReference type="Proteomes" id="UP000319897"/>
    </source>
</evidence>